<reference evidence="2 3" key="1">
    <citation type="submission" date="2020-08" db="EMBL/GenBank/DDBJ databases">
        <title>A Genomic Blueprint of the Chicken Gut Microbiome.</title>
        <authorList>
            <person name="Gilroy R."/>
            <person name="Ravi A."/>
            <person name="Getino M."/>
            <person name="Pursley I."/>
            <person name="Horton D.L."/>
            <person name="Alikhan N.-F."/>
            <person name="Baker D."/>
            <person name="Gharbi K."/>
            <person name="Hall N."/>
            <person name="Watson M."/>
            <person name="Adriaenssens E.M."/>
            <person name="Foster-Nyarko E."/>
            <person name="Jarju S."/>
            <person name="Secka A."/>
            <person name="Antonio M."/>
            <person name="Oren A."/>
            <person name="Chaudhuri R."/>
            <person name="La Ragione R.M."/>
            <person name="Hildebrand F."/>
            <person name="Pallen M.J."/>
        </authorList>
    </citation>
    <scope>NUCLEOTIDE SEQUENCE [LARGE SCALE GENOMIC DNA]</scope>
    <source>
        <strain evidence="2 3">Sa3CUN1</strain>
    </source>
</reference>
<dbReference type="NCBIfam" id="TIGR02870">
    <property type="entry name" value="spore_II_D"/>
    <property type="match status" value="1"/>
</dbReference>
<feature type="domain" description="Sporulation stage II protein D amidase enhancer LytB N-terminal" evidence="1">
    <location>
        <begin position="48"/>
        <end position="149"/>
    </location>
</feature>
<accession>A0ABR8Q678</accession>
<dbReference type="InterPro" id="IPR014225">
    <property type="entry name" value="Spore_II_D_firmicutes"/>
</dbReference>
<dbReference type="PANTHER" id="PTHR30032:SF4">
    <property type="entry name" value="AMIDASE ENHANCER"/>
    <property type="match status" value="1"/>
</dbReference>
<dbReference type="NCBIfam" id="TIGR02669">
    <property type="entry name" value="SpoIID_LytB"/>
    <property type="match status" value="1"/>
</dbReference>
<name>A0ABR8Q678_9CLOT</name>
<comment type="caution">
    <text evidence="2">The sequence shown here is derived from an EMBL/GenBank/DDBJ whole genome shotgun (WGS) entry which is preliminary data.</text>
</comment>
<evidence type="ECO:0000313" key="3">
    <source>
        <dbReference type="Proteomes" id="UP000640335"/>
    </source>
</evidence>
<evidence type="ECO:0000259" key="1">
    <source>
        <dbReference type="Pfam" id="PF08486"/>
    </source>
</evidence>
<dbReference type="InterPro" id="IPR051922">
    <property type="entry name" value="Bact_Sporulation_Assoc"/>
</dbReference>
<keyword evidence="3" id="KW-1185">Reference proteome</keyword>
<dbReference type="Proteomes" id="UP000640335">
    <property type="component" value="Unassembled WGS sequence"/>
</dbReference>
<dbReference type="InterPro" id="IPR013486">
    <property type="entry name" value="SpoIID/LytB"/>
</dbReference>
<proteinExistence type="predicted"/>
<dbReference type="PANTHER" id="PTHR30032">
    <property type="entry name" value="N-ACETYLMURAMOYL-L-ALANINE AMIDASE-RELATED"/>
    <property type="match status" value="1"/>
</dbReference>
<protein>
    <submittedName>
        <fullName evidence="2">Stage II sporulation protein D</fullName>
    </submittedName>
</protein>
<dbReference type="InterPro" id="IPR013693">
    <property type="entry name" value="SpoIID/LytB_N"/>
</dbReference>
<gene>
    <name evidence="2" type="primary">spoIID</name>
    <name evidence="2" type="ORF">H9660_11605</name>
</gene>
<organism evidence="2 3">
    <name type="scientific">Clostridium gallinarum</name>
    <dbReference type="NCBI Taxonomy" id="2762246"/>
    <lineage>
        <taxon>Bacteria</taxon>
        <taxon>Bacillati</taxon>
        <taxon>Bacillota</taxon>
        <taxon>Clostridia</taxon>
        <taxon>Eubacteriales</taxon>
        <taxon>Clostridiaceae</taxon>
        <taxon>Clostridium</taxon>
    </lineage>
</organism>
<sequence>MIISPMFIIKSTPTKASTDEDNNLLSVDEDNKLISIKGNDKIKVYITKEERIEEISLEEYVKSVVSGEMLVSFSEEALKAQAVAARTYIISKRSKPCDIANGADVCDTTHCQVYISKSERLEKWGDKGEEYWNKISKAVEETKDKVLTYNNELVLYPQYFSTSSGMTENAVDVFSNDVPYLVSTESKGEEIAPKYESEFSFNINEFVSKINNKYPEAQLTADNLSGNIEIISRSDAGGIKEIRFGNTRIKGADFRLAFGLSSTNFEYSIDSENIVFKCKGYGHGVGMSQWGANVMANNGSNYEEILKHYYKGTELKAIEFKE</sequence>
<dbReference type="EMBL" id="JACSQZ010000045">
    <property type="protein sequence ID" value="MBD7915789.1"/>
    <property type="molecule type" value="Genomic_DNA"/>
</dbReference>
<evidence type="ECO:0000313" key="2">
    <source>
        <dbReference type="EMBL" id="MBD7915789.1"/>
    </source>
</evidence>
<dbReference type="Pfam" id="PF08486">
    <property type="entry name" value="SpoIID"/>
    <property type="match status" value="1"/>
</dbReference>